<protein>
    <recommendedName>
        <fullName evidence="5">Dipeptidylpeptidase IV N-terminal domain-containing protein</fullName>
    </recommendedName>
</protein>
<evidence type="ECO:0000256" key="1">
    <source>
        <dbReference type="ARBA" id="ARBA00009820"/>
    </source>
</evidence>
<dbReference type="PANTHER" id="PTHR36842:SF1">
    <property type="entry name" value="PROTEIN TOLB"/>
    <property type="match status" value="1"/>
</dbReference>
<proteinExistence type="inferred from homology"/>
<dbReference type="Gene3D" id="2.120.10.30">
    <property type="entry name" value="TolB, C-terminal domain"/>
    <property type="match status" value="1"/>
</dbReference>
<feature type="compositionally biased region" description="Basic and acidic residues" evidence="2">
    <location>
        <begin position="56"/>
        <end position="74"/>
    </location>
</feature>
<dbReference type="Pfam" id="PF07676">
    <property type="entry name" value="PD40"/>
    <property type="match status" value="2"/>
</dbReference>
<evidence type="ECO:0000313" key="4">
    <source>
        <dbReference type="Proteomes" id="UP001228376"/>
    </source>
</evidence>
<dbReference type="EMBL" id="JAROCA020000001">
    <property type="protein sequence ID" value="MDY0406348.1"/>
    <property type="molecule type" value="Genomic_DNA"/>
</dbReference>
<comment type="caution">
    <text evidence="3">The sequence shown here is derived from an EMBL/GenBank/DDBJ whole genome shotgun (WGS) entry which is preliminary data.</text>
</comment>
<feature type="region of interest" description="Disordered" evidence="2">
    <location>
        <begin position="54"/>
        <end position="77"/>
    </location>
</feature>
<sequence>MAKRALTANDLTELVMYSDPQLTPDGDTYFFVETVMDKEKDEYRSHLFTQKVNSSADEKQTYGKQKDSHPRISPDGKQVVFQSDRSGVSQLWLMPADGGEAKQLTTFQYGAYSPEWSKDGKYLFFSAPLEKGDNVQHQKELTREERQKQKEEKSKQPMVIDRLNYKSDHSGFWMTNACRLSCTICRKIHTHN</sequence>
<dbReference type="Proteomes" id="UP001228376">
    <property type="component" value="Unassembled WGS sequence"/>
</dbReference>
<evidence type="ECO:0000256" key="2">
    <source>
        <dbReference type="SAM" id="MobiDB-lite"/>
    </source>
</evidence>
<reference evidence="3 4" key="1">
    <citation type="submission" date="2023-10" db="EMBL/GenBank/DDBJ databases">
        <title>179-bfca-hs.</title>
        <authorList>
            <person name="Miliotis G."/>
            <person name="Sengupta P."/>
            <person name="Hameed A."/>
            <person name="Chuvochina M."/>
            <person name="Mcdonagh F."/>
            <person name="Simpson A.C."/>
            <person name="Singh N.K."/>
            <person name="Rekha P.D."/>
            <person name="Raman K."/>
            <person name="Hugenholtz P."/>
            <person name="Venkateswaran K."/>
        </authorList>
    </citation>
    <scope>NUCLEOTIDE SEQUENCE [LARGE SCALE GENOMIC DNA]</scope>
    <source>
        <strain evidence="3 4">179-BFC-A-HS</strain>
    </source>
</reference>
<gene>
    <name evidence="3" type="ORF">P5G51_013985</name>
</gene>
<dbReference type="InterPro" id="IPR011659">
    <property type="entry name" value="WD40"/>
</dbReference>
<accession>A0ABU5CJ15</accession>
<dbReference type="SUPFAM" id="SSF69304">
    <property type="entry name" value="Tricorn protease N-terminal domain"/>
    <property type="match status" value="1"/>
</dbReference>
<dbReference type="RefSeq" id="WP_320384792.1">
    <property type="nucleotide sequence ID" value="NZ_JAROCA020000001.1"/>
</dbReference>
<comment type="similarity">
    <text evidence="1">Belongs to the TolB family.</text>
</comment>
<name>A0ABU5CJ15_9BACI</name>
<evidence type="ECO:0000313" key="3">
    <source>
        <dbReference type="EMBL" id="MDY0406348.1"/>
    </source>
</evidence>
<evidence type="ECO:0008006" key="5">
    <source>
        <dbReference type="Google" id="ProtNLM"/>
    </source>
</evidence>
<dbReference type="PANTHER" id="PTHR36842">
    <property type="entry name" value="PROTEIN TOLB HOMOLOG"/>
    <property type="match status" value="1"/>
</dbReference>
<organism evidence="3 4">
    <name type="scientific">Tigheibacillus jepli</name>
    <dbReference type="NCBI Taxonomy" id="3035914"/>
    <lineage>
        <taxon>Bacteria</taxon>
        <taxon>Bacillati</taxon>
        <taxon>Bacillota</taxon>
        <taxon>Bacilli</taxon>
        <taxon>Bacillales</taxon>
        <taxon>Bacillaceae</taxon>
        <taxon>Tigheibacillus</taxon>
    </lineage>
</organism>
<dbReference type="InterPro" id="IPR011042">
    <property type="entry name" value="6-blade_b-propeller_TolB-like"/>
</dbReference>
<keyword evidence="4" id="KW-1185">Reference proteome</keyword>